<dbReference type="GO" id="GO:0016853">
    <property type="term" value="F:isomerase activity"/>
    <property type="evidence" value="ECO:0007669"/>
    <property type="project" value="UniProtKB-KW"/>
</dbReference>
<dbReference type="Pfam" id="PF01261">
    <property type="entry name" value="AP_endonuc_2"/>
    <property type="match status" value="1"/>
</dbReference>
<dbReference type="AlphaFoldDB" id="W0F4B0"/>
<dbReference type="Proteomes" id="UP000003586">
    <property type="component" value="Chromosome"/>
</dbReference>
<dbReference type="KEGG" id="nso:NIASO_16355"/>
<dbReference type="InterPro" id="IPR036237">
    <property type="entry name" value="Xyl_isomerase-like_sf"/>
</dbReference>
<sequence>MPDDYRRIAEQYNHIGLAAKAAGIQFGYHNHHFEFEPLRGEKPLEILLNNTDPEGVVFEMDMGWVVQSGNDPLEFIRNYPGRFPLWHLRDVDQGKQSVNAGEGIVDFQSLFQHKKEAGFVYGIIETPSAAINGLERIAACYKYFEKQQR</sequence>
<dbReference type="InterPro" id="IPR013022">
    <property type="entry name" value="Xyl_isomerase-like_TIM-brl"/>
</dbReference>
<name>W0F4B0_9BACT</name>
<evidence type="ECO:0000313" key="2">
    <source>
        <dbReference type="EMBL" id="AHF16294.1"/>
    </source>
</evidence>
<gene>
    <name evidence="2" type="ORF">NIASO_16355</name>
</gene>
<dbReference type="PANTHER" id="PTHR12110">
    <property type="entry name" value="HYDROXYPYRUVATE ISOMERASE"/>
    <property type="match status" value="1"/>
</dbReference>
<feature type="domain" description="Xylose isomerase-like TIM barrel" evidence="1">
    <location>
        <begin position="3"/>
        <end position="128"/>
    </location>
</feature>
<accession>W0F4B0</accession>
<dbReference type="eggNOG" id="COG1082">
    <property type="taxonomic scope" value="Bacteria"/>
</dbReference>
<reference evidence="2 3" key="1">
    <citation type="submission" date="2013-12" db="EMBL/GenBank/DDBJ databases">
        <authorList>
            <consortium name="DOE Joint Genome Institute"/>
            <person name="Eisen J."/>
            <person name="Huntemann M."/>
            <person name="Han J."/>
            <person name="Chen A."/>
            <person name="Kyrpides N."/>
            <person name="Mavromatis K."/>
            <person name="Markowitz V."/>
            <person name="Palaniappan K."/>
            <person name="Ivanova N."/>
            <person name="Schaumberg A."/>
            <person name="Pati A."/>
            <person name="Liolios K."/>
            <person name="Nordberg H.P."/>
            <person name="Cantor M.N."/>
            <person name="Hua S.X."/>
            <person name="Woyke T."/>
        </authorList>
    </citation>
    <scope>NUCLEOTIDE SEQUENCE [LARGE SCALE GENOMIC DNA]</scope>
    <source>
        <strain evidence="3">DSM 19437</strain>
    </source>
</reference>
<keyword evidence="2" id="KW-0413">Isomerase</keyword>
<dbReference type="EMBL" id="CP007035">
    <property type="protein sequence ID" value="AHF16294.1"/>
    <property type="molecule type" value="Genomic_DNA"/>
</dbReference>
<dbReference type="PANTHER" id="PTHR12110:SF41">
    <property type="entry name" value="INOSOSE DEHYDRATASE"/>
    <property type="match status" value="1"/>
</dbReference>
<evidence type="ECO:0000313" key="3">
    <source>
        <dbReference type="Proteomes" id="UP000003586"/>
    </source>
</evidence>
<dbReference type="HOGENOM" id="CLU_1747694_0_0_10"/>
<dbReference type="STRING" id="929713.NIASO_16355"/>
<dbReference type="Gene3D" id="3.20.20.150">
    <property type="entry name" value="Divalent-metal-dependent TIM barrel enzymes"/>
    <property type="match status" value="1"/>
</dbReference>
<proteinExistence type="predicted"/>
<dbReference type="SUPFAM" id="SSF51658">
    <property type="entry name" value="Xylose isomerase-like"/>
    <property type="match status" value="1"/>
</dbReference>
<organism evidence="2 3">
    <name type="scientific">Niabella soli DSM 19437</name>
    <dbReference type="NCBI Taxonomy" id="929713"/>
    <lineage>
        <taxon>Bacteria</taxon>
        <taxon>Pseudomonadati</taxon>
        <taxon>Bacteroidota</taxon>
        <taxon>Chitinophagia</taxon>
        <taxon>Chitinophagales</taxon>
        <taxon>Chitinophagaceae</taxon>
        <taxon>Niabella</taxon>
    </lineage>
</organism>
<evidence type="ECO:0000259" key="1">
    <source>
        <dbReference type="Pfam" id="PF01261"/>
    </source>
</evidence>
<protein>
    <submittedName>
        <fullName evidence="2">Sugar phosphate isomerase</fullName>
    </submittedName>
</protein>
<dbReference type="InterPro" id="IPR050312">
    <property type="entry name" value="IolE/XylAMocC-like"/>
</dbReference>
<keyword evidence="3" id="KW-1185">Reference proteome</keyword>